<dbReference type="InParanoid" id="E4XTQ3"/>
<reference evidence="1" key="1">
    <citation type="journal article" date="2010" name="Science">
        <title>Plasticity of animal genome architecture unmasked by rapid evolution of a pelagic tunicate.</title>
        <authorList>
            <person name="Denoeud F."/>
            <person name="Henriet S."/>
            <person name="Mungpakdee S."/>
            <person name="Aury J.M."/>
            <person name="Da Silva C."/>
            <person name="Brinkmann H."/>
            <person name="Mikhaleva J."/>
            <person name="Olsen L.C."/>
            <person name="Jubin C."/>
            <person name="Canestro C."/>
            <person name="Bouquet J.M."/>
            <person name="Danks G."/>
            <person name="Poulain J."/>
            <person name="Campsteijn C."/>
            <person name="Adamski M."/>
            <person name="Cross I."/>
            <person name="Yadetie F."/>
            <person name="Muffato M."/>
            <person name="Louis A."/>
            <person name="Butcher S."/>
            <person name="Tsagkogeorga G."/>
            <person name="Konrad A."/>
            <person name="Singh S."/>
            <person name="Jensen M.F."/>
            <person name="Cong E.H."/>
            <person name="Eikeseth-Otteraa H."/>
            <person name="Noel B."/>
            <person name="Anthouard V."/>
            <person name="Porcel B.M."/>
            <person name="Kachouri-Lafond R."/>
            <person name="Nishino A."/>
            <person name="Ugolini M."/>
            <person name="Chourrout P."/>
            <person name="Nishida H."/>
            <person name="Aasland R."/>
            <person name="Huzurbazar S."/>
            <person name="Westhof E."/>
            <person name="Delsuc F."/>
            <person name="Lehrach H."/>
            <person name="Reinhardt R."/>
            <person name="Weissenbach J."/>
            <person name="Roy S.W."/>
            <person name="Artiguenave F."/>
            <person name="Postlethwait J.H."/>
            <person name="Manak J.R."/>
            <person name="Thompson E.M."/>
            <person name="Jaillon O."/>
            <person name="Du Pasquier L."/>
            <person name="Boudinot P."/>
            <person name="Liberles D.A."/>
            <person name="Volff J.N."/>
            <person name="Philippe H."/>
            <person name="Lenhard B."/>
            <person name="Roest Crollius H."/>
            <person name="Wincker P."/>
            <person name="Chourrout D."/>
        </authorList>
    </citation>
    <scope>NUCLEOTIDE SEQUENCE [LARGE SCALE GENOMIC DNA]</scope>
</reference>
<sequence>MLDSGEVSKNYQTWGIGEPQGANTQWDKTGNAFYRRKALCWPVTSHEQLSQYRWPVIGELITNFHYKKVKDDNQESYEEVNEKRIRVVLNENQNESKWLSIRPNTNLASFFTSEMELKRPVRRIWPLDGTQNDLINNYDEVESRSTLVLCTRNIPKKMSSEALEANLSSLRHDKKLIEKFIATREILMKEMFVTAERVKNGSAVILKQKTRQFAERVSFEEKERKNAARWKEGEVQTVEEEEKKRPEMSKQQFVMERSGHIVSAQNRKLVLATEKGKKVERGMEIMLQAKSSDEAGQIWERDGACIRNVVNPELVLTALNNRLVLERKAANEYGSSQQKFEFDNKNGGGIRVAVGDSKELDLTAAINCGICTYCICAGKELQQFGYLEDGMHFCQICAPLLPGLPSSHRLKDRLSNLDN</sequence>
<protein>
    <submittedName>
        <fullName evidence="1">Uncharacterized protein</fullName>
    </submittedName>
</protein>
<gene>
    <name evidence="1" type="ORF">GSOID_T00003861001</name>
</gene>
<dbReference type="Proteomes" id="UP000001307">
    <property type="component" value="Unassembled WGS sequence"/>
</dbReference>
<name>E4XTQ3_OIKDI</name>
<evidence type="ECO:0000313" key="1">
    <source>
        <dbReference type="EMBL" id="CBY13115.1"/>
    </source>
</evidence>
<dbReference type="AlphaFoldDB" id="E4XTQ3"/>
<dbReference type="OrthoDB" id="10491541at2759"/>
<accession>E4XTQ3</accession>
<keyword evidence="2" id="KW-1185">Reference proteome</keyword>
<organism evidence="1">
    <name type="scientific">Oikopleura dioica</name>
    <name type="common">Tunicate</name>
    <dbReference type="NCBI Taxonomy" id="34765"/>
    <lineage>
        <taxon>Eukaryota</taxon>
        <taxon>Metazoa</taxon>
        <taxon>Chordata</taxon>
        <taxon>Tunicata</taxon>
        <taxon>Appendicularia</taxon>
        <taxon>Copelata</taxon>
        <taxon>Oikopleuridae</taxon>
        <taxon>Oikopleura</taxon>
    </lineage>
</organism>
<proteinExistence type="predicted"/>
<dbReference type="EMBL" id="FN653161">
    <property type="protein sequence ID" value="CBY13115.1"/>
    <property type="molecule type" value="Genomic_DNA"/>
</dbReference>
<evidence type="ECO:0000313" key="2">
    <source>
        <dbReference type="Proteomes" id="UP000001307"/>
    </source>
</evidence>